<dbReference type="PANTHER" id="PTHR33706">
    <property type="entry name" value="MORN VARIANT REPEAT PROTEIN"/>
    <property type="match status" value="1"/>
</dbReference>
<dbReference type="Gene3D" id="3.90.930.1">
    <property type="match status" value="2"/>
</dbReference>
<dbReference type="EMBL" id="LOCO01000033">
    <property type="protein sequence ID" value="KXO06528.1"/>
    <property type="molecule type" value="Genomic_DNA"/>
</dbReference>
<name>A0A137S277_9GAMM</name>
<dbReference type="Gene3D" id="2.20.110.10">
    <property type="entry name" value="Histone H3 K4-specific methyltransferase SET7/9 N-terminal domain"/>
    <property type="match status" value="2"/>
</dbReference>
<protein>
    <recommendedName>
        <fullName evidence="5">Phophatidylinositol-4-phosphate 5-kinase</fullName>
    </recommendedName>
</protein>
<feature type="signal peptide" evidence="2">
    <location>
        <begin position="1"/>
        <end position="19"/>
    </location>
</feature>
<dbReference type="SUPFAM" id="SSF82185">
    <property type="entry name" value="Histone H3 K4-specific methyltransferase SET7/9 N-terminal domain"/>
    <property type="match status" value="4"/>
</dbReference>
<organism evidence="3 4">
    <name type="scientific">Marinobacter excellens LAMA 842</name>
    <dbReference type="NCBI Taxonomy" id="1306954"/>
    <lineage>
        <taxon>Bacteria</taxon>
        <taxon>Pseudomonadati</taxon>
        <taxon>Pseudomonadota</taxon>
        <taxon>Gammaproteobacteria</taxon>
        <taxon>Pseudomonadales</taxon>
        <taxon>Marinobacteraceae</taxon>
        <taxon>Marinobacter</taxon>
    </lineage>
</organism>
<accession>A0A137S277</accession>
<proteinExistence type="predicted"/>
<keyword evidence="4" id="KW-1185">Reference proteome</keyword>
<dbReference type="RefSeq" id="WP_061333604.1">
    <property type="nucleotide sequence ID" value="NZ_LOCO01000033.1"/>
</dbReference>
<evidence type="ECO:0000256" key="1">
    <source>
        <dbReference type="SAM" id="MobiDB-lite"/>
    </source>
</evidence>
<evidence type="ECO:0008006" key="5">
    <source>
        <dbReference type="Google" id="ProtNLM"/>
    </source>
</evidence>
<dbReference type="PANTHER" id="PTHR33706:SF1">
    <property type="entry name" value="TPR REPEAT PROTEIN"/>
    <property type="match status" value="1"/>
</dbReference>
<dbReference type="Proteomes" id="UP000070282">
    <property type="component" value="Unassembled WGS sequence"/>
</dbReference>
<dbReference type="PATRIC" id="fig|1306954.6.peg.2715"/>
<evidence type="ECO:0000313" key="3">
    <source>
        <dbReference type="EMBL" id="KXO06528.1"/>
    </source>
</evidence>
<reference evidence="4" key="1">
    <citation type="submission" date="2015-12" db="EMBL/GenBank/DDBJ databases">
        <authorList>
            <person name="Lima A."/>
            <person name="Farahani Zayas N."/>
            <person name="Castro Da Silva M.A."/>
            <person name="Cabral A."/>
            <person name="Pessatti M.L."/>
        </authorList>
    </citation>
    <scope>NUCLEOTIDE SEQUENCE [LARGE SCALE GENOMIC DNA]</scope>
    <source>
        <strain evidence="4">LAMA 842</strain>
    </source>
</reference>
<dbReference type="Pfam" id="PF07661">
    <property type="entry name" value="MORN_2"/>
    <property type="match status" value="1"/>
</dbReference>
<evidence type="ECO:0000313" key="4">
    <source>
        <dbReference type="Proteomes" id="UP000070282"/>
    </source>
</evidence>
<feature type="region of interest" description="Disordered" evidence="1">
    <location>
        <begin position="357"/>
        <end position="378"/>
    </location>
</feature>
<gene>
    <name evidence="3" type="ORF">J122_3879</name>
</gene>
<feature type="chain" id="PRO_5007480118" description="Phophatidylinositol-4-phosphate 5-kinase" evidence="2">
    <location>
        <begin position="20"/>
        <end position="541"/>
    </location>
</feature>
<comment type="caution">
    <text evidence="3">The sequence shown here is derived from an EMBL/GenBank/DDBJ whole genome shotgun (WGS) entry which is preliminary data.</text>
</comment>
<sequence length="541" mass="62164">MTKKLLFTVLLCMPLIVQADQRVWFAENGDYYDPANPWHRKASYLELPLPKVDEFYQVKLFYADGQVALEGLSPTPDFNRKDLLGDAVEYYADGQVSVQASYVVRDQICDCGNNYPVLHGAYKAYHPNGQLERSLDYYGGGIADGDYTEYDEAGRVTRRYSIRNYRRHGDYAEYKNGQLTKEAHYVNGAREGNYRELDEQGHLIRKATFLDGKYQGVLETYRDGILASEEHYHEGNRLGLQKTYYPDGTPERVYIASKFRSQPVGEDLYYRMDGSLSRKVMRVLDDNGRLVESRDEQYGDGERLVKLKHKVGDWQLEEEYSESGELIARREQDDKGLQGLLLTRQWSTLVREHYKDGEKHGDSLREGSGGAREEGRYENGLKTGPWLMLQSNGITEKVNYRAGKRHGRYERFDETGERSDVIHYENGQKHGPADFSDGYGHRVVANFYKDEPDGDYLETTENGRIVRQGNYRLGKPEGVHYEFSSVGQMLKKRSYRDGEPHGEWIEVGYGGMSVIRKHYENGTLISEGDITLDSLSTSRVR</sequence>
<evidence type="ECO:0000256" key="2">
    <source>
        <dbReference type="SAM" id="SignalP"/>
    </source>
</evidence>
<keyword evidence="2" id="KW-0732">Signal</keyword>
<dbReference type="AlphaFoldDB" id="A0A137S277"/>
<dbReference type="InterPro" id="IPR011652">
    <property type="entry name" value="MORN_2"/>
</dbReference>